<keyword evidence="1" id="KW-0812">Transmembrane</keyword>
<reference evidence="2" key="1">
    <citation type="journal article" date="2020" name="Nature">
        <title>Giant virus diversity and host interactions through global metagenomics.</title>
        <authorList>
            <person name="Schulz F."/>
            <person name="Roux S."/>
            <person name="Paez-Espino D."/>
            <person name="Jungbluth S."/>
            <person name="Walsh D.A."/>
            <person name="Denef V.J."/>
            <person name="McMahon K.D."/>
            <person name="Konstantinidis K.T."/>
            <person name="Eloe-Fadrosh E.A."/>
            <person name="Kyrpides N.C."/>
            <person name="Woyke T."/>
        </authorList>
    </citation>
    <scope>NUCLEOTIDE SEQUENCE</scope>
    <source>
        <strain evidence="2">GVMAG-M-3300009182-67</strain>
    </source>
</reference>
<keyword evidence="1" id="KW-0472">Membrane</keyword>
<sequence length="146" mass="16525">MSLVDSLNTTFNQTFFNKYNTVVSEILSKLPNQTLPKTTFESQSLVISSNIINSQKNITETDKQILNISTPALINIIASNSTDNEGNITNLQNTINAVNSWVNNVPASRSNFGSDKKLEKPCMCWLWITIIIVLILVLIYFYFRKM</sequence>
<proteinExistence type="predicted"/>
<accession>A0A6C0AYL6</accession>
<dbReference type="EMBL" id="MN739039">
    <property type="protein sequence ID" value="QHS84942.1"/>
    <property type="molecule type" value="Genomic_DNA"/>
</dbReference>
<evidence type="ECO:0000313" key="2">
    <source>
        <dbReference type="EMBL" id="QHS84942.1"/>
    </source>
</evidence>
<dbReference type="AlphaFoldDB" id="A0A6C0AYL6"/>
<evidence type="ECO:0000256" key="1">
    <source>
        <dbReference type="SAM" id="Phobius"/>
    </source>
</evidence>
<keyword evidence="1" id="KW-1133">Transmembrane helix</keyword>
<name>A0A6C0AYL6_9ZZZZ</name>
<protein>
    <submittedName>
        <fullName evidence="2">Uncharacterized protein</fullName>
    </submittedName>
</protein>
<organism evidence="2">
    <name type="scientific">viral metagenome</name>
    <dbReference type="NCBI Taxonomy" id="1070528"/>
    <lineage>
        <taxon>unclassified sequences</taxon>
        <taxon>metagenomes</taxon>
        <taxon>organismal metagenomes</taxon>
    </lineage>
</organism>
<feature type="transmembrane region" description="Helical" evidence="1">
    <location>
        <begin position="125"/>
        <end position="143"/>
    </location>
</feature>